<organism evidence="2 4">
    <name type="scientific">Sanguibacteroides justesenii</name>
    <dbReference type="NCBI Taxonomy" id="1547597"/>
    <lineage>
        <taxon>Bacteria</taxon>
        <taxon>Pseudomonadati</taxon>
        <taxon>Bacteroidota</taxon>
        <taxon>Bacteroidia</taxon>
        <taxon>Bacteroidales</taxon>
        <taxon>Porphyromonadaceae</taxon>
        <taxon>Sanguibacteroides</taxon>
    </lineage>
</organism>
<name>A0A0C3NHB1_9PORP</name>
<proteinExistence type="predicted"/>
<protein>
    <submittedName>
        <fullName evidence="2">Uncharacterized protein</fullName>
    </submittedName>
</protein>
<dbReference type="PROSITE" id="PS51257">
    <property type="entry name" value="PROKAR_LIPOPROTEIN"/>
    <property type="match status" value="1"/>
</dbReference>
<gene>
    <name evidence="2" type="ORF">BA92_03320</name>
    <name evidence="1" type="ORF">IE90_09285</name>
</gene>
<evidence type="ECO:0000313" key="1">
    <source>
        <dbReference type="EMBL" id="KIO43342.1"/>
    </source>
</evidence>
<reference evidence="1 3" key="2">
    <citation type="submission" date="2014-07" db="EMBL/GenBank/DDBJ databases">
        <title>Porphyromonadaceae bacterium OUH 334697 = ATCC BAA-2682 = DSM 28341 draft genome.</title>
        <authorList>
            <person name="Sydenham T.V."/>
            <person name="Hasman H."/>
            <person name="Justesen U.S."/>
        </authorList>
    </citation>
    <scope>NUCLEOTIDE SEQUENCE [LARGE SCALE GENOMIC DNA]</scope>
    <source>
        <strain evidence="1 3">OUH 334697</strain>
    </source>
</reference>
<dbReference type="AlphaFoldDB" id="A0A0C3NHB1"/>
<evidence type="ECO:0000313" key="4">
    <source>
        <dbReference type="Proteomes" id="UP000031980"/>
    </source>
</evidence>
<dbReference type="Proteomes" id="UP000031980">
    <property type="component" value="Unassembled WGS sequence"/>
</dbReference>
<keyword evidence="4" id="KW-1185">Reference proteome</keyword>
<reference evidence="2 4" key="1">
    <citation type="submission" date="2014-07" db="EMBL/GenBank/DDBJ databases">
        <title>Porphyromonadaceae bacterium OUH 308042 = ATCC BAA-2681 = DSM 28342 draft genome.</title>
        <authorList>
            <person name="Sydenham T.V."/>
            <person name="Hasman H."/>
            <person name="Justensen U.S."/>
        </authorList>
    </citation>
    <scope>NUCLEOTIDE SEQUENCE [LARGE SCALE GENOMIC DNA]</scope>
    <source>
        <strain evidence="2 4">OUH 308042</strain>
    </source>
</reference>
<dbReference type="EMBL" id="JPIT01000031">
    <property type="protein sequence ID" value="KIO43342.1"/>
    <property type="molecule type" value="Genomic_DNA"/>
</dbReference>
<sequence length="345" mass="39339">MKLLAYIIPFLMCLIFMGCSCEGIEETREGEDRLVNLEIDVALSDVPVRMRNSEPASNENEKMKTLRIVVVRPDNTVEANRLLELSSAVETYGNVLFRVVGKETKRIYLFVNEETMIPTKETGVFRKLLKEDLSAIYVGLPFPEDRLGGLTIQLDNNSEQILGPLPMSECHKVEVADSDAYCRLYVTRAAVKFSFRIINRTGSDRVFTGLSIDKMARREYYLPKDTKYNENKEITEYAVPTIGSNEYYTFERKENIKLPVGQEITLDPIYLLEGKYTDPGGDPRNYRMSISLDKGAVLSDYFPDLSCLPRNTHVVVKIIINDNQVNWQVDLEPYGEVVLEPDFGL</sequence>
<evidence type="ECO:0000313" key="2">
    <source>
        <dbReference type="EMBL" id="KIO45522.1"/>
    </source>
</evidence>
<comment type="caution">
    <text evidence="2">The sequence shown here is derived from an EMBL/GenBank/DDBJ whole genome shotgun (WGS) entry which is preliminary data.</text>
</comment>
<accession>A0A0C3NHB1</accession>
<dbReference type="EMBL" id="JPIU01000037">
    <property type="protein sequence ID" value="KIO45522.1"/>
    <property type="molecule type" value="Genomic_DNA"/>
</dbReference>
<dbReference type="Proteomes" id="UP000031937">
    <property type="component" value="Unassembled WGS sequence"/>
</dbReference>
<evidence type="ECO:0000313" key="3">
    <source>
        <dbReference type="Proteomes" id="UP000031937"/>
    </source>
</evidence>